<feature type="transmembrane region" description="Helical" evidence="11">
    <location>
        <begin position="53"/>
        <end position="76"/>
    </location>
</feature>
<evidence type="ECO:0000256" key="10">
    <source>
        <dbReference type="ARBA" id="ARBA00049551"/>
    </source>
</evidence>
<evidence type="ECO:0000256" key="6">
    <source>
        <dbReference type="ARBA" id="ARBA00022989"/>
    </source>
</evidence>
<keyword evidence="5" id="KW-1278">Translocase</keyword>
<keyword evidence="12" id="KW-0496">Mitochondrion</keyword>
<evidence type="ECO:0000256" key="11">
    <source>
        <dbReference type="SAM" id="Phobius"/>
    </source>
</evidence>
<reference evidence="12" key="1">
    <citation type="submission" date="2016-08" db="EMBL/GenBank/DDBJ databases">
        <title>Rearrangement of mitochondrial genes in centipedes (Myriapoda Chilopoda).</title>
        <authorList>
            <person name="Dong Y."/>
            <person name="Zhu L."/>
            <person name="Wang C."/>
        </authorList>
    </citation>
    <scope>NUCLEOTIDE SEQUENCE</scope>
</reference>
<evidence type="ECO:0000256" key="3">
    <source>
        <dbReference type="ARBA" id="ARBA00016612"/>
    </source>
</evidence>
<dbReference type="GO" id="GO:0008137">
    <property type="term" value="F:NADH dehydrogenase (ubiquinone) activity"/>
    <property type="evidence" value="ECO:0007669"/>
    <property type="project" value="UniProtKB-EC"/>
</dbReference>
<dbReference type="EMBL" id="KX774322">
    <property type="protein sequence ID" value="ARU77317.1"/>
    <property type="molecule type" value="Genomic_DNA"/>
</dbReference>
<keyword evidence="4 11" id="KW-0812">Transmembrane</keyword>
<dbReference type="Pfam" id="PF00420">
    <property type="entry name" value="Oxidored_q2"/>
    <property type="match status" value="1"/>
</dbReference>
<comment type="similarity">
    <text evidence="2">Belongs to the complex I subunit 4L family.</text>
</comment>
<dbReference type="AlphaFoldDB" id="A0A4Y1K824"/>
<name>A0A4Y1K824_9MYRI</name>
<evidence type="ECO:0000256" key="9">
    <source>
        <dbReference type="ARBA" id="ARBA00031586"/>
    </source>
</evidence>
<evidence type="ECO:0000256" key="4">
    <source>
        <dbReference type="ARBA" id="ARBA00022692"/>
    </source>
</evidence>
<keyword evidence="6 11" id="KW-1133">Transmembrane helix</keyword>
<evidence type="ECO:0000256" key="7">
    <source>
        <dbReference type="ARBA" id="ARBA00023027"/>
    </source>
</evidence>
<protein>
    <recommendedName>
        <fullName evidence="3">NADH-ubiquinone oxidoreductase chain 4L</fullName>
    </recommendedName>
    <alternativeName>
        <fullName evidence="9">NADH dehydrogenase subunit 4L</fullName>
    </alternativeName>
</protein>
<sequence>MMALFGVVVYCGGWVFVSWHRHMLIMLLGLEMMMLGLFGLLGTFSGVFGGEGVVLVFLTFVVCEGSIGLGLLVGIVRSFGDDNFNNFSVLQC</sequence>
<feature type="transmembrane region" description="Helical" evidence="11">
    <location>
        <begin position="23"/>
        <end position="41"/>
    </location>
</feature>
<evidence type="ECO:0000256" key="2">
    <source>
        <dbReference type="ARBA" id="ARBA00010519"/>
    </source>
</evidence>
<gene>
    <name evidence="12" type="primary">NADH4L</name>
</gene>
<evidence type="ECO:0000256" key="5">
    <source>
        <dbReference type="ARBA" id="ARBA00022967"/>
    </source>
</evidence>
<keyword evidence="7" id="KW-0520">NAD</keyword>
<keyword evidence="8 11" id="KW-0472">Membrane</keyword>
<geneLocation type="mitochondrion" evidence="12"/>
<evidence type="ECO:0000313" key="12">
    <source>
        <dbReference type="EMBL" id="ARU77317.1"/>
    </source>
</evidence>
<dbReference type="Gene3D" id="1.10.287.3510">
    <property type="match status" value="1"/>
</dbReference>
<evidence type="ECO:0000256" key="1">
    <source>
        <dbReference type="ARBA" id="ARBA00004141"/>
    </source>
</evidence>
<evidence type="ECO:0000256" key="8">
    <source>
        <dbReference type="ARBA" id="ARBA00023136"/>
    </source>
</evidence>
<organism evidence="12">
    <name type="scientific">Mecistocephalus marmoratus</name>
    <dbReference type="NCBI Taxonomy" id="980230"/>
    <lineage>
        <taxon>Eukaryota</taxon>
        <taxon>Metazoa</taxon>
        <taxon>Ecdysozoa</taxon>
        <taxon>Arthropoda</taxon>
        <taxon>Myriapoda</taxon>
        <taxon>Chilopoda</taxon>
        <taxon>Pleurostigmophora</taxon>
        <taxon>Geophilomorpha</taxon>
        <taxon>Mecistocephalidae</taxon>
        <taxon>Mecistocephalus</taxon>
    </lineage>
</organism>
<dbReference type="GO" id="GO:0016020">
    <property type="term" value="C:membrane"/>
    <property type="evidence" value="ECO:0007669"/>
    <property type="project" value="UniProtKB-SubCell"/>
</dbReference>
<accession>A0A4Y1K824</accession>
<proteinExistence type="inferred from homology"/>
<dbReference type="InterPro" id="IPR039428">
    <property type="entry name" value="NUOK/Mnh_C1-like"/>
</dbReference>
<comment type="catalytic activity">
    <reaction evidence="10">
        <text>a ubiquinone + NADH + 5 H(+)(in) = a ubiquinol + NAD(+) + 4 H(+)(out)</text>
        <dbReference type="Rhea" id="RHEA:29091"/>
        <dbReference type="Rhea" id="RHEA-COMP:9565"/>
        <dbReference type="Rhea" id="RHEA-COMP:9566"/>
        <dbReference type="ChEBI" id="CHEBI:15378"/>
        <dbReference type="ChEBI" id="CHEBI:16389"/>
        <dbReference type="ChEBI" id="CHEBI:17976"/>
        <dbReference type="ChEBI" id="CHEBI:57540"/>
        <dbReference type="ChEBI" id="CHEBI:57945"/>
        <dbReference type="EC" id="7.1.1.2"/>
    </reaction>
</comment>
<comment type="subcellular location">
    <subcellularLocation>
        <location evidence="1">Membrane</location>
        <topology evidence="1">Multi-pass membrane protein</topology>
    </subcellularLocation>
</comment>